<name>A0A172YKE0_9GAMM</name>
<evidence type="ECO:0008006" key="5">
    <source>
        <dbReference type="Google" id="ProtNLM"/>
    </source>
</evidence>
<gene>
    <name evidence="3" type="ORF">A5892_13800</name>
</gene>
<sequence>MSLPRPVRTRLAWAVRAILARPRPLLPPTIAGVMLAMSCAAQAQQNLPKQDNLGSSQSDFGGVGLMQTPTARFAPLGNAAFTYSRASPYRRYNFSFQPLSWMEAGFRYTEFENRSYGSVARDRNYLDRGFDIKLKLSDESRYWPALAVGSRDIGGTGLFSAEYVVASKRWYDLDFTLGMGWGYLGNSGDFSSPFGWASDRFNNRPGRESTSAGDFNLDQLFRGDVALFGGIEYQTPWDPLVLQLEYEGNDYQNEPNPNSSLPNNNQPRDSRVNIGARYHVNENLALNVGYQRGNTLMAGVTLSANLGGLAQIKFDPEPVPLEAEPPVTHTEDWSEVRRQLAANAGIKVYRVVEQGNTLLVEGEPTTYRSMPEAEGRANRILHNAAGRDITTFRYRWYSQGVAIREDVQPRQAFVDALASEDANIGYRHSIYSLAATNRPAKGEVLDEPSYPRFNYDIGPGLQQNVGGPDGYLYQVTANLAASYRTDRNGWFSGLVAYNLFDNYDRAEYTTRSRLPRVRTYIDRYVQGSDFSVRNLQYTRTAQLGDDWYAMAYGGLLETMYSGAGGELMYRPFNTPLAFGMDINWVKQRDFDGGFGTRDYDVWTGHITGYWETGFEDVLAKLSVGRYLAGDVGATLDLSRQFASGVRLGAWATRTDAGDDYGEGSFDKGIYVTIPLDAFFVKSSRNQVGLAWQPLIRDGGARLGRAYSLYDLTSERWMGNYWNQTPDALKP</sequence>
<evidence type="ECO:0000256" key="1">
    <source>
        <dbReference type="SAM" id="MobiDB-lite"/>
    </source>
</evidence>
<feature type="chain" id="PRO_5008004793" description="YjbH domain-containing protein" evidence="2">
    <location>
        <begin position="44"/>
        <end position="730"/>
    </location>
</feature>
<evidence type="ECO:0000313" key="3">
    <source>
        <dbReference type="EMBL" id="ANF59679.1"/>
    </source>
</evidence>
<reference evidence="3 4" key="1">
    <citation type="submission" date="2016-04" db="EMBL/GenBank/DDBJ databases">
        <title>Complete Genome Sequence of Halotalea alkalilenta IHB B 13600.</title>
        <authorList>
            <person name="Swarnkar M.K."/>
            <person name="Sharma A."/>
            <person name="Kaushal K."/>
            <person name="Soni R."/>
            <person name="Rana S."/>
            <person name="Singh A.K."/>
            <person name="Gulati A."/>
        </authorList>
    </citation>
    <scope>NUCLEOTIDE SEQUENCE [LARGE SCALE GENOMIC DNA]</scope>
    <source>
        <strain evidence="3 4">IHB B 13600</strain>
    </source>
</reference>
<dbReference type="InterPro" id="IPR010344">
    <property type="entry name" value="YbjH"/>
</dbReference>
<keyword evidence="4" id="KW-1185">Reference proteome</keyword>
<accession>A0A172YKE0</accession>
<dbReference type="Pfam" id="PF06082">
    <property type="entry name" value="YjbH"/>
    <property type="match status" value="1"/>
</dbReference>
<feature type="signal peptide" evidence="2">
    <location>
        <begin position="1"/>
        <end position="43"/>
    </location>
</feature>
<protein>
    <recommendedName>
        <fullName evidence="5">YjbH domain-containing protein</fullName>
    </recommendedName>
</protein>
<dbReference type="KEGG" id="haa:A5892_13800"/>
<organism evidence="3 4">
    <name type="scientific">Halotalea alkalilenta</name>
    <dbReference type="NCBI Taxonomy" id="376489"/>
    <lineage>
        <taxon>Bacteria</taxon>
        <taxon>Pseudomonadati</taxon>
        <taxon>Pseudomonadota</taxon>
        <taxon>Gammaproteobacteria</taxon>
        <taxon>Oceanospirillales</taxon>
        <taxon>Halomonadaceae</taxon>
        <taxon>Halotalea</taxon>
    </lineage>
</organism>
<dbReference type="STRING" id="376489.A5892_13800"/>
<proteinExistence type="predicted"/>
<feature type="compositionally biased region" description="Low complexity" evidence="1">
    <location>
        <begin position="252"/>
        <end position="267"/>
    </location>
</feature>
<keyword evidence="2" id="KW-0732">Signal</keyword>
<feature type="region of interest" description="Disordered" evidence="1">
    <location>
        <begin position="249"/>
        <end position="271"/>
    </location>
</feature>
<dbReference type="AlphaFoldDB" id="A0A172YKE0"/>
<evidence type="ECO:0000256" key="2">
    <source>
        <dbReference type="SAM" id="SignalP"/>
    </source>
</evidence>
<evidence type="ECO:0000313" key="4">
    <source>
        <dbReference type="Proteomes" id="UP000077875"/>
    </source>
</evidence>
<dbReference type="Proteomes" id="UP000077875">
    <property type="component" value="Chromosome"/>
</dbReference>
<dbReference type="EMBL" id="CP015243">
    <property type="protein sequence ID" value="ANF59679.1"/>
    <property type="molecule type" value="Genomic_DNA"/>
</dbReference>